<evidence type="ECO:0000256" key="2">
    <source>
        <dbReference type="ARBA" id="ARBA00022692"/>
    </source>
</evidence>
<feature type="compositionally biased region" description="Polar residues" evidence="8">
    <location>
        <begin position="2349"/>
        <end position="2371"/>
    </location>
</feature>
<evidence type="ECO:0000256" key="4">
    <source>
        <dbReference type="ARBA" id="ARBA00022989"/>
    </source>
</evidence>
<feature type="region of interest" description="Disordered" evidence="8">
    <location>
        <begin position="424"/>
        <end position="468"/>
    </location>
</feature>
<feature type="region of interest" description="Disordered" evidence="8">
    <location>
        <begin position="2547"/>
        <end position="2614"/>
    </location>
</feature>
<evidence type="ECO:0000256" key="7">
    <source>
        <dbReference type="SAM" id="Coils"/>
    </source>
</evidence>
<dbReference type="PANTHER" id="PTHR47535:SF1">
    <property type="entry name" value="NESPRIN-1"/>
    <property type="match status" value="1"/>
</dbReference>
<feature type="region of interest" description="Disordered" evidence="8">
    <location>
        <begin position="2426"/>
        <end position="2455"/>
    </location>
</feature>
<dbReference type="GO" id="GO:0007097">
    <property type="term" value="P:nuclear migration"/>
    <property type="evidence" value="ECO:0007669"/>
    <property type="project" value="TreeGrafter"/>
</dbReference>
<dbReference type="EMBL" id="LUCH01001408">
    <property type="protein sequence ID" value="KAF5403128.1"/>
    <property type="molecule type" value="Genomic_DNA"/>
</dbReference>
<evidence type="ECO:0000256" key="6">
    <source>
        <dbReference type="ARBA" id="ARBA00023203"/>
    </source>
</evidence>
<evidence type="ECO:0000256" key="3">
    <source>
        <dbReference type="ARBA" id="ARBA00022737"/>
    </source>
</evidence>
<keyword evidence="5" id="KW-0472">Membrane</keyword>
<keyword evidence="2" id="KW-0812">Transmembrane</keyword>
<dbReference type="PANTHER" id="PTHR47535">
    <property type="entry name" value="MUSCLE-SPECIFIC PROTEIN 300 KDA, ISOFORM G"/>
    <property type="match status" value="1"/>
</dbReference>
<evidence type="ECO:0000256" key="1">
    <source>
        <dbReference type="ARBA" id="ARBA00004370"/>
    </source>
</evidence>
<dbReference type="PROSITE" id="PS50021">
    <property type="entry name" value="CH"/>
    <property type="match status" value="2"/>
</dbReference>
<proteinExistence type="predicted"/>
<keyword evidence="11" id="KW-1185">Reference proteome</keyword>
<feature type="domain" description="Calponin-homology (CH)" evidence="9">
    <location>
        <begin position="46"/>
        <end position="154"/>
    </location>
</feature>
<dbReference type="Pfam" id="PF00307">
    <property type="entry name" value="CH"/>
    <property type="match status" value="2"/>
</dbReference>
<feature type="coiled-coil region" evidence="7">
    <location>
        <begin position="1815"/>
        <end position="1875"/>
    </location>
</feature>
<keyword evidence="7" id="KW-0175">Coiled coil</keyword>
<evidence type="ECO:0000313" key="10">
    <source>
        <dbReference type="EMBL" id="KAF5403128.1"/>
    </source>
</evidence>
<reference evidence="10" key="1">
    <citation type="submission" date="2019-05" db="EMBL/GenBank/DDBJ databases">
        <title>Annotation for the trematode Paragonimus heterotremus.</title>
        <authorList>
            <person name="Choi Y.-J."/>
        </authorList>
    </citation>
    <scope>NUCLEOTIDE SEQUENCE</scope>
    <source>
        <strain evidence="10">LC</strain>
    </source>
</reference>
<dbReference type="Gene3D" id="1.20.58.60">
    <property type="match status" value="4"/>
</dbReference>
<evidence type="ECO:0000313" key="11">
    <source>
        <dbReference type="Proteomes" id="UP000748531"/>
    </source>
</evidence>
<dbReference type="Gene3D" id="1.10.418.10">
    <property type="entry name" value="Calponin-like domain"/>
    <property type="match status" value="2"/>
</dbReference>
<dbReference type="OrthoDB" id="18853at2759"/>
<dbReference type="InterPro" id="IPR001589">
    <property type="entry name" value="Actinin_actin-bd_CS"/>
</dbReference>
<organism evidence="10 11">
    <name type="scientific">Paragonimus heterotremus</name>
    <dbReference type="NCBI Taxonomy" id="100268"/>
    <lineage>
        <taxon>Eukaryota</taxon>
        <taxon>Metazoa</taxon>
        <taxon>Spiralia</taxon>
        <taxon>Lophotrochozoa</taxon>
        <taxon>Platyhelminthes</taxon>
        <taxon>Trematoda</taxon>
        <taxon>Digenea</taxon>
        <taxon>Plagiorchiida</taxon>
        <taxon>Troglotremata</taxon>
        <taxon>Troglotrematidae</taxon>
        <taxon>Paragonimus</taxon>
    </lineage>
</organism>
<dbReference type="SUPFAM" id="SSF46966">
    <property type="entry name" value="Spectrin repeat"/>
    <property type="match status" value="2"/>
</dbReference>
<dbReference type="GO" id="GO:0005640">
    <property type="term" value="C:nuclear outer membrane"/>
    <property type="evidence" value="ECO:0007669"/>
    <property type="project" value="TreeGrafter"/>
</dbReference>
<protein>
    <recommendedName>
        <fullName evidence="9">Calponin-homology (CH) domain-containing protein</fullName>
    </recommendedName>
</protein>
<dbReference type="InterPro" id="IPR036872">
    <property type="entry name" value="CH_dom_sf"/>
</dbReference>
<dbReference type="PROSITE" id="PS00019">
    <property type="entry name" value="ACTININ_1"/>
    <property type="match status" value="1"/>
</dbReference>
<feature type="region of interest" description="Disordered" evidence="8">
    <location>
        <begin position="318"/>
        <end position="380"/>
    </location>
</feature>
<dbReference type="InterPro" id="IPR057057">
    <property type="entry name" value="Spectrin_SYNE1"/>
</dbReference>
<feature type="domain" description="Calponin-homology (CH)" evidence="9">
    <location>
        <begin position="207"/>
        <end position="315"/>
    </location>
</feature>
<dbReference type="SUPFAM" id="SSF47576">
    <property type="entry name" value="Calponin-homology domain, CH-domain"/>
    <property type="match status" value="1"/>
</dbReference>
<feature type="coiled-coil region" evidence="7">
    <location>
        <begin position="997"/>
        <end position="1107"/>
    </location>
</feature>
<evidence type="ECO:0000256" key="8">
    <source>
        <dbReference type="SAM" id="MobiDB-lite"/>
    </source>
</evidence>
<feature type="region of interest" description="Disordered" evidence="8">
    <location>
        <begin position="2157"/>
        <end position="2180"/>
    </location>
</feature>
<keyword evidence="4" id="KW-1133">Transmembrane helix</keyword>
<feature type="compositionally biased region" description="Polar residues" evidence="8">
    <location>
        <begin position="3490"/>
        <end position="3505"/>
    </location>
</feature>
<gene>
    <name evidence="10" type="ORF">PHET_03405</name>
</gene>
<accession>A0A8J4SP64</accession>
<keyword evidence="3" id="KW-0677">Repeat</keyword>
<name>A0A8J4SP64_9TREM</name>
<feature type="compositionally biased region" description="Polar residues" evidence="8">
    <location>
        <begin position="358"/>
        <end position="371"/>
    </location>
</feature>
<feature type="region of interest" description="Disordered" evidence="8">
    <location>
        <begin position="3487"/>
        <end position="3512"/>
    </location>
</feature>
<evidence type="ECO:0000259" key="9">
    <source>
        <dbReference type="PROSITE" id="PS50021"/>
    </source>
</evidence>
<dbReference type="InterPro" id="IPR001715">
    <property type="entry name" value="CH_dom"/>
</dbReference>
<feature type="coiled-coil region" evidence="7">
    <location>
        <begin position="4628"/>
        <end position="4679"/>
    </location>
</feature>
<dbReference type="SMART" id="SM00033">
    <property type="entry name" value="CH"/>
    <property type="match status" value="2"/>
</dbReference>
<sequence length="5090" mass="574060">MFTDKVLFGDATSEVGLHVFFTHLCTTKQASPSIAFTTPPIDEQQRVQKKTFTNWINAHFKKLSEPIIIRDLFVDIADGTSLIRLIELLSGDKLHTESPRVLQRAHKLSNIRNALDYLTKKCKIKLVNINASDVVDGKPSIVLGLIWSIILYFQIEIAQKTWIKTTSMTTEMKVNGCVTAPIAESSTVPNISSRPSIDGTQPAQVAGSGRQALLTWVDQSVGSSSADLNIKVRDFGPSWRDGRAFYTLINRIHPNAIDLETTKDKTNRQKLEYAFQVAETKLGIPRLLDAEDVDVDKPDERSIMTYVAQFVKESARVVETKEETKKSGVSAKKRKSVTKGTAGNAKTAVPAKEETRTKSSTNKLSPTTQASLEPDPDIDPSLILSASTTIGSLVSRRPRRVSYGGIESMNDEAIRSLILATTPPGSMDGSLSPPGDMHNIGSLSASLPSRMPGGSRSSTPSYPASPHRNVRAKSYAGLRLCRAARNTPKCRAMAKIRVTAEPPKATRNIVPVLHLEDESNTAKEQAEKERTFLITIKELIARVRHNPIEAQDFFTEFETLIQAQLEHDNLTAYMLELTERKRQGLLLGLRPEELDRVEAEWIRVKPELDEWRWRLDKALPGEWCQIGSWLSQAERRLITDADVAAELGLEMAPGAASLTPAERYERLNKCLAEHEEVFKAQDEIKVLFGRLRKKNDQLNELAQAAAGDPNTLSKLDVRLPESMITVLENRLLGIELDSPLAKRRLERLRLRWDLARKLDELRKNITSWQSMKGKEKEDINKQRSAIKEFLKSWNLPDGLDTELIQLAEISANRDDVATGVADRRKQIETNRELNDETHKIFLNTSNQYVSISAGGGAFMLMDSAETERKEANFFLSSIKTRWSDAWSDVTELQRRLEEFQVKWEEFEAEKMALNDWIANAKRVLDDPNSTAEARAKLHEEMTQWRTRISALVDLGHELIGQCDISMASTLDAELSEMNQVWNSLSDQVSRCVEMNHVEQLKNQQADALHRINAMIKNTERLLNKDFVLPETTDLDVAHEATAAYRKQLENARAELLEKARLDYLQALRAAEELMRAAQNGQVDMAEAEAIMAAVQAAKLRLDQLANEDVPGRLNEVEAATQKAIELAIQLAPVNTWLLSSEMAEDLGNFETGELNLDFTGLSSDGALLRLQNHFSAIEQHERTLKEAEQRLSDLKAAGLKHMDVSQLELATAEARRKFELLRATARRCEQELERRRMTENMFKTSVSEVSQWLNEADKLLQSGSEAINKLSQQAVTTDVVKDVLDQHLEFFQKTQESGCAPIISLNRAYEKLMTLYNEMDPDEFGGMVEKLAPGLVTSTEGATGIAEAVSVQVQELRDHYDDVVTRSRQRQIELRYAMLESQLRDQLELMSCTLAEEESRIASGEQLSSILSDHESFFIKSDVSRVCEQLLNEMRELGEQMAMLDPESPKRLVSRTQQLENDFKSLTEHVGQLAVKLRNLPTQWADFEEKLYSLVDWTKEVEQLVRNLQANPDDVKSSDELTAMELAARYRAMLARFEELTGSSNEQGTLAENLNMMLADLSMQGGLSATELATKRAALAAAIGSLRDLRSEVDVVLDRAPLIAESLEYRASTVTEQRKAMVVRAAVEQAVQEDIEQLPTDLDAIRRLLAEREAMVARLAEERDASLAAMLQRGTAVKTSDLVDWIEPSENELRATWAEVDKYAEQSLIGLRQTADALEQFEGRKQRLTDLLVGTKHLIGGTASAAAAAALAMALHCEDGEMDPDAVCNALGIDESTRAWADASLASGVAGAIAASVEEATKAGQDSVRAQAEAVRAQLQAVQAAEADLVALKQAAETMKTRASAQRVAQIDETIARLEAELHKAKEDLNLRLSRLRSAEGKWEVCYTSFVEFDKFLNGAEARLVQTTDVQPLGIGAIQAREKGASESAALAAMAEVTGWSNTVEAELREVEAAAKRLMNLDSMFMELTSLDSINQFEGDTRYMSREVARAQAKLLGLHRRQDALLTAFQTHQESLKALTGHLNQFILLVPEFDNYISELEHLAESLNRSTIPESFDVFEKLRQEHTTRRAAHNSQWVKARDQLSNFAARLTMWPGLKEATEMLFKRWEVVNHWLFEEAQYLDEVYSTWTTWNREANELNSKLTNTEVELERSAHEIQEAEEHKSHSKEGPETKDGIIGDGVEASVSGMGDLDQHIARIRSGQERVQMTEALWKSLNFHTERLLRQLASQNEIRCRGLNEIDQSKPSSRRTSLFRRESQLSDSSVKGVKTTIATTSPHAVAVRFRELGERVRRLHIRWDKLNERVDSQLDVRDKLFRDLEKLAQWLAISEKRLGKLTRIWVVARPPLTSRPNDSSTVNSTPVQPLTDSVLKSTGDRRTEDTTAGLDLVEALNQLNTMYHEAKGPRFAALKEMAFLIEGEGVDLRTLASRGSSRPGSQHPTNDRPRPTGRLRSQRSVYFDVTSGGSERGSLEGNADEVNRVLRERLRRLANRLKRLFNRLSSRWFACNAALDYEHVRQVWRQQMDALDVRVKGLTSTADTVELKIPKKKRDTSARTTVEVDATQSADGLPSQDGKAASDLVENGDASNQQNELLSDAKEGLTPTRPSSEKVDDSEALLLEEQPVSSGQLYQQEYHRLKEEILDLKEVINSWHATQSVLEFKELEDKQVDEEEKVELEPKLLDTAAVSAGLMLVTSVDTNLSFGHNKDKPFSSTLQIEPFSFYVDTARFMVECDRLNGRMKANLVHVIAICESWQQLVDARDRIVEQASCLEQNACRICETICPMADPSESGRGVSMRLARLGRQLTDWQQSLLSSQDLLTALTTEEKQPAFPMTEPDQAAGSTNEASMIINRLRELQRLGDRLASIAPARGPTVHNLIIFAVQAIIRNANRLGELGRRTICLSEVLQKREQCINQVTQFLEAIGKQSGLELEKFQEQPFKNETDAVDAEKQLMHAHSQSQKSHELGEEAVLDIVETMDVATHLQVETSAEAKERLEKILAAESRLTCKQDTMLTQLHQVCIASWEAFREFNIEVNRGRPEFNQNDLPMTDNLRDGLLKRWSVLHNYLATARQQLEVRSAALSCVESGLQELENWLDPMEVLFDTCSSQLAAAACTAQSLSTLEKQGLPLPIQSNDLEVAENPQTLLTTYSSEIIYFENLVASLNCRVEADLADREGLINTLKTFDWRMDRLRKVATHLLAQWTEEGERCDQLQSELRQLASAVESTAVELNASCISCTRQDWSSPLLDLQSSAPSSELAFSKSLITQANREVYQFCGALAIRMRLDKFREHALRLHRRAQWLASGPSRYHNRLMQIRVSKESAEDRPKDAVNTENAEENAVNQILNSESKFCGGAVLLESEAVSLEHRLAGLVARAAKAAELKRRHVNQLYLDELRVWMAWQDEVQHGRTLVINHPFGLNVRTAGDQCGLETLEETLAKPATQWLVTLLTTHLSLIEDYKSRLSEGEKLVVDLKSMTFLMIRCSHLDRSSPQETSGEEQASPSSGVMSKESGVPVSLDELVSPTAEQLMQVMEQQMITIPIDGSEAETPKNLCLEVLEQLLVDHDVALRVINAGQTTLSDWSSELARLETHLNLALVEAKCADECEIDLMEQTVKLEQEFRQLSVWKELPSPSGCEQRLNDIQGLLNRVNDLQSSLRHAEEKLSHTIDLVRLAFSVDESTTKRPTSSADQNEAVSRPNIRSVRLAQTANKLDELKQRLTNGCEQLHEILLAIQTEQHCRMLFETWFEQANSEWKSIQDRHSSMTALNQADAEHRLAEIRKFLTEHEDGRSKLQALEDAVNNLMGQVTSTQNIILEPNSVDEQLMSSHMSIDTLRSIHTIGMAKYRERARQSISLIRNRLDAHLDIVTQTLNEAEIAVSRWDSWSNCELRLENWLSSVEDSWSPSVSSDHVSFISTLAEIKALVVLYKDRLQQIRAHEGLVETMYDQSSALIQRQGDTTDEKAKPPSSLEKADQLKTRFHRLKHQIQSTLTQYEERAEQHLQYELALEQTTQWINVEKNRLGELQEKWFSIIERLQIEFDEKTQCYFICDDLSTSILTTGVKKAPDDIASSLTTLINELKEFQQMCAVLTDTHRAKLHNLASVLIKDKTDEIDVRTLIAPFEANVTDCLIIPAQCMLGNATSISNCLDQLVTELNVVSHFLHKQTDTLNTIYIPVTKETARLQWKSRQTLPETQAEKLGCLTKLQRMLDEFEGNVCTRLFQSLESKQTDFKDVLRNIRSSNELSPRQIIYRCDRSVEKHVSDLSNRLIAMTQLTNSGLKFWQLAVNEQLRFENLLSSSQFELAEIEQELSNVSPDVGALSSPEDDQLEVHLQSIWSQGDKVYVSISSKLSDVLDELDRFQTTTYHNLLDIYRSVSLSTGTQGREEMSTELGRLKLTSDQLISSATDRRMQTENLLASHLVLIEEQASLQRWLDGIRHKINALDQVTSASPNHSTNDVDAWNFTNVWDELKEKRQLRIDRTRRIQLELQSHRQQIESFAERQQEALCTFKLEISEWISKHTEKKTTNELLNVPDLNVLFLSHFKKCQELLSHETDRLSRLSAFGEISKDALLAVRTVNDQVEFLLSDIPKMTIFSNVSVEDQCDSLGGGWTRRQIESSCERLEQEICTGTLNKADAAVAYLSEQASQLETNSPESKMALQLIDQLRLELTQLSQRVQLGKTQMEQVLKHFNKLNIALDIQNAWLNELDLNSLLATDRLLSTVSEKQNQFESLLVLSEAIAEHKNQLNEIGQQIEQPFNVNLSLVTDSESPTTLEVSEELPEAEKFEAQTYLWPPDPDLLTRLRTLQNGLVSCSEKVREAASKWKRSAERQSELMESLNKVEEMSSHLNRELGACYGRLFVVQPHQQTMCLPNKSLINNELTFLTDVFQPLVQEQLGVCERLIVQAESMYADTSIETMRQICETIQQCQTRLKWLDDKRCTFSASLIAHQERLEVTMKKFNRLTERLVENESASLLVCKQPHLSELNCTIKQLTVWRAILERYDYVSRAISEDLDPLLVELSHVQWTDQDLLVLVPPDAVTLSVTDKIEPSIMRTDIQNGLEKFQNLAQVSQLSFCLDRDINVILGCSSAIPSS</sequence>
<dbReference type="GO" id="GO:0005737">
    <property type="term" value="C:cytoplasm"/>
    <property type="evidence" value="ECO:0007669"/>
    <property type="project" value="TreeGrafter"/>
</dbReference>
<dbReference type="InterPro" id="IPR052403">
    <property type="entry name" value="LINC-complex_assoc"/>
</dbReference>
<dbReference type="GO" id="GO:0034993">
    <property type="term" value="C:meiotic nuclear membrane microtubule tethering complex"/>
    <property type="evidence" value="ECO:0007669"/>
    <property type="project" value="TreeGrafter"/>
</dbReference>
<comment type="subcellular location">
    <subcellularLocation>
        <location evidence="1">Membrane</location>
    </subcellularLocation>
</comment>
<dbReference type="GO" id="GO:0051015">
    <property type="term" value="F:actin filament binding"/>
    <property type="evidence" value="ECO:0007669"/>
    <property type="project" value="TreeGrafter"/>
</dbReference>
<comment type="caution">
    <text evidence="10">The sequence shown here is derived from an EMBL/GenBank/DDBJ whole genome shotgun (WGS) entry which is preliminary data.</text>
</comment>
<evidence type="ECO:0000256" key="5">
    <source>
        <dbReference type="ARBA" id="ARBA00023136"/>
    </source>
</evidence>
<dbReference type="Proteomes" id="UP000748531">
    <property type="component" value="Unassembled WGS sequence"/>
</dbReference>
<keyword evidence="6" id="KW-0009">Actin-binding</keyword>
<dbReference type="Pfam" id="PF25034">
    <property type="entry name" value="Spectrin_SYNE1"/>
    <property type="match status" value="1"/>
</dbReference>
<feature type="coiled-coil region" evidence="7">
    <location>
        <begin position="1170"/>
        <end position="1273"/>
    </location>
</feature>
<dbReference type="PROSITE" id="PS00020">
    <property type="entry name" value="ACTININ_2"/>
    <property type="match status" value="1"/>
</dbReference>
<feature type="region of interest" description="Disordered" evidence="8">
    <location>
        <begin position="2347"/>
        <end position="2378"/>
    </location>
</feature>
<feature type="compositionally biased region" description="Polar residues" evidence="8">
    <location>
        <begin position="2428"/>
        <end position="2439"/>
    </location>
</feature>
<feature type="compositionally biased region" description="Basic and acidic residues" evidence="8">
    <location>
        <begin position="2157"/>
        <end position="2177"/>
    </location>
</feature>